<comment type="caution">
    <text evidence="1">The sequence shown here is derived from an EMBL/GenBank/DDBJ whole genome shotgun (WGS) entry which is preliminary data.</text>
</comment>
<keyword evidence="2" id="KW-1185">Reference proteome</keyword>
<dbReference type="Proteomes" id="UP000234474">
    <property type="component" value="Unassembled WGS sequence"/>
</dbReference>
<dbReference type="GeneID" id="36539721"/>
<gene>
    <name evidence="1" type="ORF">P174DRAFT_55485</name>
</gene>
<evidence type="ECO:0000313" key="1">
    <source>
        <dbReference type="EMBL" id="PKX89263.1"/>
    </source>
</evidence>
<evidence type="ECO:0000313" key="2">
    <source>
        <dbReference type="Proteomes" id="UP000234474"/>
    </source>
</evidence>
<organism evidence="1 2">
    <name type="scientific">Aspergillus novofumigatus (strain IBT 16806)</name>
    <dbReference type="NCBI Taxonomy" id="1392255"/>
    <lineage>
        <taxon>Eukaryota</taxon>
        <taxon>Fungi</taxon>
        <taxon>Dikarya</taxon>
        <taxon>Ascomycota</taxon>
        <taxon>Pezizomycotina</taxon>
        <taxon>Eurotiomycetes</taxon>
        <taxon>Eurotiomycetidae</taxon>
        <taxon>Eurotiales</taxon>
        <taxon>Aspergillaceae</taxon>
        <taxon>Aspergillus</taxon>
        <taxon>Aspergillus subgen. Fumigati</taxon>
    </lineage>
</organism>
<protein>
    <submittedName>
        <fullName evidence="1">Uncharacterized protein</fullName>
    </submittedName>
</protein>
<sequence>MYSRCRNRRPEGVDKQYEARRLWKQITLHLTTLWHGLDSPYAWNCTEGQLGLGLRPRGRACSITPKLGLDILLTPNSSLASPSSHHYCSPLLQRVNFFPAASQKYPKCILLTPTATQPLFRRSRLSVLSPELRARPQPSHWRHRGSGQSRPCRNGHLLLPVPKAIIMGRLRNNRQPVQLLGRRL</sequence>
<dbReference type="VEuPathDB" id="FungiDB:P174DRAFT_55485"/>
<name>A0A2I1BV46_ASPN1</name>
<dbReference type="RefSeq" id="XP_024677858.1">
    <property type="nucleotide sequence ID" value="XM_024832385.1"/>
</dbReference>
<accession>A0A2I1BV46</accession>
<dbReference type="AlphaFoldDB" id="A0A2I1BV46"/>
<proteinExistence type="predicted"/>
<dbReference type="EMBL" id="MSZS01000010">
    <property type="protein sequence ID" value="PKX89263.1"/>
    <property type="molecule type" value="Genomic_DNA"/>
</dbReference>
<reference evidence="2" key="1">
    <citation type="journal article" date="2018" name="Proc. Natl. Acad. Sci. U.S.A.">
        <title>Linking secondary metabolites to gene clusters through genome sequencing of six diverse Aspergillus species.</title>
        <authorList>
            <person name="Kaerboelling I."/>
            <person name="Vesth T.C."/>
            <person name="Frisvad J.C."/>
            <person name="Nybo J.L."/>
            <person name="Theobald S."/>
            <person name="Kuo A."/>
            <person name="Bowyer P."/>
            <person name="Matsuda Y."/>
            <person name="Mondo S."/>
            <person name="Lyhne E.K."/>
            <person name="Kogle M.E."/>
            <person name="Clum A."/>
            <person name="Lipzen A."/>
            <person name="Salamov A."/>
            <person name="Ngan C.Y."/>
            <person name="Daum C."/>
            <person name="Chiniquy J."/>
            <person name="Barry K."/>
            <person name="LaButti K."/>
            <person name="Haridas S."/>
            <person name="Simmons B.A."/>
            <person name="Magnuson J.K."/>
            <person name="Mortensen U.H."/>
            <person name="Larsen T.O."/>
            <person name="Grigoriev I.V."/>
            <person name="Baker S.E."/>
            <person name="Andersen M.R."/>
        </authorList>
    </citation>
    <scope>NUCLEOTIDE SEQUENCE [LARGE SCALE GENOMIC DNA]</scope>
    <source>
        <strain evidence="2">IBT 16806</strain>
    </source>
</reference>